<feature type="active site" description="Proton acceptor" evidence="3">
    <location>
        <position position="73"/>
    </location>
</feature>
<dbReference type="SUPFAM" id="SSF52972">
    <property type="entry name" value="ITPase-like"/>
    <property type="match status" value="1"/>
</dbReference>
<organism evidence="4 5">
    <name type="scientific">Nocardioides imazamoxiresistens</name>
    <dbReference type="NCBI Taxonomy" id="3231893"/>
    <lineage>
        <taxon>Bacteria</taxon>
        <taxon>Bacillati</taxon>
        <taxon>Actinomycetota</taxon>
        <taxon>Actinomycetes</taxon>
        <taxon>Propionibacteriales</taxon>
        <taxon>Nocardioidaceae</taxon>
        <taxon>Nocardioides</taxon>
    </lineage>
</organism>
<dbReference type="EC" id="3.6.1.9" evidence="3"/>
<comment type="cofactor">
    <cofactor evidence="1 3">
        <name>a divalent metal cation</name>
        <dbReference type="ChEBI" id="CHEBI:60240"/>
    </cofactor>
</comment>
<evidence type="ECO:0000313" key="5">
    <source>
        <dbReference type="Proteomes" id="UP001268542"/>
    </source>
</evidence>
<comment type="caution">
    <text evidence="4">The sequence shown here is derived from an EMBL/GenBank/DDBJ whole genome shotgun (WGS) entry which is preliminary data.</text>
</comment>
<proteinExistence type="inferred from homology"/>
<reference evidence="4 5" key="1">
    <citation type="submission" date="2023-08" db="EMBL/GenBank/DDBJ databases">
        <title>Nocardioides seae sp. nov., a bacterium isolated from a soil.</title>
        <authorList>
            <person name="Wang X."/>
        </authorList>
    </citation>
    <scope>NUCLEOTIDE SEQUENCE [LARGE SCALE GENOMIC DNA]</scope>
    <source>
        <strain evidence="4 5">YZH12</strain>
    </source>
</reference>
<comment type="function">
    <text evidence="3">Nucleoside triphosphate pyrophosphatase. May have a dual role in cell division arrest and in preventing the incorporation of modified nucleotides into cellular nucleic acids.</text>
</comment>
<evidence type="ECO:0000256" key="2">
    <source>
        <dbReference type="ARBA" id="ARBA00022801"/>
    </source>
</evidence>
<dbReference type="Gene3D" id="3.90.950.10">
    <property type="match status" value="1"/>
</dbReference>
<keyword evidence="2 3" id="KW-0378">Hydrolase</keyword>
<dbReference type="CDD" id="cd00555">
    <property type="entry name" value="Maf"/>
    <property type="match status" value="1"/>
</dbReference>
<dbReference type="InterPro" id="IPR003697">
    <property type="entry name" value="Maf-like"/>
</dbReference>
<dbReference type="InterPro" id="IPR029001">
    <property type="entry name" value="ITPase-like_fam"/>
</dbReference>
<comment type="caution">
    <text evidence="3">Lacks conserved residue(s) required for the propagation of feature annotation.</text>
</comment>
<dbReference type="PANTHER" id="PTHR43213">
    <property type="entry name" value="BIFUNCTIONAL DTTP/UTP PYROPHOSPHATASE/METHYLTRANSFERASE PROTEIN-RELATED"/>
    <property type="match status" value="1"/>
</dbReference>
<comment type="catalytic activity">
    <reaction evidence="3">
        <text>a ribonucleoside 5'-triphosphate + H2O = a ribonucleoside 5'-phosphate + diphosphate + H(+)</text>
        <dbReference type="Rhea" id="RHEA:23996"/>
        <dbReference type="ChEBI" id="CHEBI:15377"/>
        <dbReference type="ChEBI" id="CHEBI:15378"/>
        <dbReference type="ChEBI" id="CHEBI:33019"/>
        <dbReference type="ChEBI" id="CHEBI:58043"/>
        <dbReference type="ChEBI" id="CHEBI:61557"/>
        <dbReference type="EC" id="3.6.1.9"/>
    </reaction>
</comment>
<keyword evidence="3" id="KW-0963">Cytoplasm</keyword>
<comment type="subcellular location">
    <subcellularLocation>
        <location evidence="3">Cytoplasm</location>
    </subcellularLocation>
</comment>
<comment type="catalytic activity">
    <reaction evidence="3">
        <text>a 2'-deoxyribonucleoside 5'-triphosphate + H2O = a 2'-deoxyribonucleoside 5'-phosphate + diphosphate + H(+)</text>
        <dbReference type="Rhea" id="RHEA:44644"/>
        <dbReference type="ChEBI" id="CHEBI:15377"/>
        <dbReference type="ChEBI" id="CHEBI:15378"/>
        <dbReference type="ChEBI" id="CHEBI:33019"/>
        <dbReference type="ChEBI" id="CHEBI:61560"/>
        <dbReference type="ChEBI" id="CHEBI:65317"/>
        <dbReference type="EC" id="3.6.1.9"/>
    </reaction>
</comment>
<dbReference type="HAMAP" id="MF_00528">
    <property type="entry name" value="Maf"/>
    <property type="match status" value="1"/>
</dbReference>
<protein>
    <recommendedName>
        <fullName evidence="3">Nucleoside triphosphate pyrophosphatase</fullName>
        <ecNumber evidence="3">3.6.1.9</ecNumber>
    </recommendedName>
    <alternativeName>
        <fullName evidence="3">Nucleotide pyrophosphatase</fullName>
        <shortName evidence="3">Nucleotide PPase</shortName>
    </alternativeName>
</protein>
<dbReference type="RefSeq" id="WP_315734387.1">
    <property type="nucleotide sequence ID" value="NZ_JAVYII010000007.1"/>
</dbReference>
<evidence type="ECO:0000256" key="1">
    <source>
        <dbReference type="ARBA" id="ARBA00001968"/>
    </source>
</evidence>
<dbReference type="PANTHER" id="PTHR43213:SF5">
    <property type="entry name" value="BIFUNCTIONAL DTTP_UTP PYROPHOSPHATASE_METHYLTRANSFERASE PROTEIN-RELATED"/>
    <property type="match status" value="1"/>
</dbReference>
<sequence length="206" mass="21367">MPTLVLASASPARLRTLRTAGLDPLVVVSGVDESVADGLGPRELSAELARLKRDAVAARSDELPVDAVVLGCDSVLEVDGEAHGKPGTAEVAVERWHRMRGRTGVLHTGHAVLDLASGRGEVEVGSTLVRFAEPSDAEIEAYVATGEPLAVAGGFTLEGLGAAFVAGVDGDPHNVVGVSVPLLRVLLARLGHAWPDLWRPRDAEAG</sequence>
<dbReference type="NCBIfam" id="TIGR00172">
    <property type="entry name" value="maf"/>
    <property type="match status" value="1"/>
</dbReference>
<accession>A0ABU3PZH5</accession>
<keyword evidence="5" id="KW-1185">Reference proteome</keyword>
<evidence type="ECO:0000256" key="3">
    <source>
        <dbReference type="HAMAP-Rule" id="MF_00528"/>
    </source>
</evidence>
<dbReference type="Proteomes" id="UP001268542">
    <property type="component" value="Unassembled WGS sequence"/>
</dbReference>
<gene>
    <name evidence="4" type="ORF">RDV89_15700</name>
</gene>
<evidence type="ECO:0000313" key="4">
    <source>
        <dbReference type="EMBL" id="MDT9594529.1"/>
    </source>
</evidence>
<dbReference type="EMBL" id="JAVYII010000007">
    <property type="protein sequence ID" value="MDT9594529.1"/>
    <property type="molecule type" value="Genomic_DNA"/>
</dbReference>
<dbReference type="PIRSF" id="PIRSF006305">
    <property type="entry name" value="Maf"/>
    <property type="match status" value="1"/>
</dbReference>
<comment type="similarity">
    <text evidence="3">Belongs to the Maf family.</text>
</comment>
<name>A0ABU3PZH5_9ACTN</name>
<dbReference type="Pfam" id="PF02545">
    <property type="entry name" value="Maf"/>
    <property type="match status" value="1"/>
</dbReference>
<keyword evidence="3" id="KW-0546">Nucleotide metabolism</keyword>